<proteinExistence type="inferred from homology"/>
<dbReference type="STRING" id="149040.A0A132BDA3"/>
<evidence type="ECO:0000313" key="7">
    <source>
        <dbReference type="EMBL" id="KUJ10351.1"/>
    </source>
</evidence>
<dbReference type="AlphaFoldDB" id="A0A132BDA3"/>
<dbReference type="PRINTS" id="PR00385">
    <property type="entry name" value="P450"/>
</dbReference>
<dbReference type="GO" id="GO:0016705">
    <property type="term" value="F:oxidoreductase activity, acting on paired donors, with incorporation or reduction of molecular oxygen"/>
    <property type="evidence" value="ECO:0007669"/>
    <property type="project" value="InterPro"/>
</dbReference>
<dbReference type="PROSITE" id="PS00086">
    <property type="entry name" value="CYTOCHROME_P450"/>
    <property type="match status" value="1"/>
</dbReference>
<keyword evidence="6" id="KW-0812">Transmembrane</keyword>
<dbReference type="PANTHER" id="PTHR24305">
    <property type="entry name" value="CYTOCHROME P450"/>
    <property type="match status" value="1"/>
</dbReference>
<evidence type="ECO:0000256" key="1">
    <source>
        <dbReference type="ARBA" id="ARBA00001971"/>
    </source>
</evidence>
<dbReference type="Proteomes" id="UP000070700">
    <property type="component" value="Unassembled WGS sequence"/>
</dbReference>
<keyword evidence="8" id="KW-1185">Reference proteome</keyword>
<keyword evidence="2 4" id="KW-0479">Metal-binding</keyword>
<dbReference type="FunFam" id="1.10.630.10:FF:000050">
    <property type="entry name" value="Cytochrome P450 monooxygenase"/>
    <property type="match status" value="1"/>
</dbReference>
<keyword evidence="6" id="KW-1133">Transmembrane helix</keyword>
<organism evidence="7 8">
    <name type="scientific">Mollisia scopiformis</name>
    <name type="common">Conifer needle endophyte fungus</name>
    <name type="synonym">Phialocephala scopiformis</name>
    <dbReference type="NCBI Taxonomy" id="149040"/>
    <lineage>
        <taxon>Eukaryota</taxon>
        <taxon>Fungi</taxon>
        <taxon>Dikarya</taxon>
        <taxon>Ascomycota</taxon>
        <taxon>Pezizomycotina</taxon>
        <taxon>Leotiomycetes</taxon>
        <taxon>Helotiales</taxon>
        <taxon>Mollisiaceae</taxon>
        <taxon>Mollisia</taxon>
    </lineage>
</organism>
<dbReference type="InterPro" id="IPR001128">
    <property type="entry name" value="Cyt_P450"/>
</dbReference>
<dbReference type="Gene3D" id="1.10.630.10">
    <property type="entry name" value="Cytochrome P450"/>
    <property type="match status" value="1"/>
</dbReference>
<dbReference type="InterPro" id="IPR002401">
    <property type="entry name" value="Cyt_P450_E_grp-I"/>
</dbReference>
<dbReference type="Pfam" id="PF00067">
    <property type="entry name" value="p450"/>
    <property type="match status" value="1"/>
</dbReference>
<keyword evidence="5" id="KW-0560">Oxidoreductase</keyword>
<dbReference type="InParanoid" id="A0A132BDA3"/>
<keyword evidence="6" id="KW-0472">Membrane</keyword>
<gene>
    <name evidence="7" type="ORF">LY89DRAFT_656116</name>
</gene>
<comment type="similarity">
    <text evidence="5">Belongs to the cytochrome P450 family.</text>
</comment>
<dbReference type="InterPro" id="IPR050121">
    <property type="entry name" value="Cytochrome_P450_monoxygenase"/>
</dbReference>
<evidence type="ECO:0000256" key="2">
    <source>
        <dbReference type="ARBA" id="ARBA00022723"/>
    </source>
</evidence>
<reference evidence="7 8" key="1">
    <citation type="submission" date="2015-10" db="EMBL/GenBank/DDBJ databases">
        <title>Full genome of DAOMC 229536 Phialocephala scopiformis, a fungal endophyte of spruce producing the potent anti-insectan compound rugulosin.</title>
        <authorList>
            <consortium name="DOE Joint Genome Institute"/>
            <person name="Walker A.K."/>
            <person name="Frasz S.L."/>
            <person name="Seifert K.A."/>
            <person name="Miller J.D."/>
            <person name="Mondo S.J."/>
            <person name="Labutti K."/>
            <person name="Lipzen A."/>
            <person name="Dockter R."/>
            <person name="Kennedy M."/>
            <person name="Grigoriev I.V."/>
            <person name="Spatafora J.W."/>
        </authorList>
    </citation>
    <scope>NUCLEOTIDE SEQUENCE [LARGE SCALE GENOMIC DNA]</scope>
    <source>
        <strain evidence="7 8">CBS 120377</strain>
    </source>
</reference>
<evidence type="ECO:0000256" key="6">
    <source>
        <dbReference type="SAM" id="Phobius"/>
    </source>
</evidence>
<keyword evidence="5" id="KW-0503">Monooxygenase</keyword>
<dbReference type="OrthoDB" id="3934656at2759"/>
<dbReference type="InterPro" id="IPR017972">
    <property type="entry name" value="Cyt_P450_CS"/>
</dbReference>
<dbReference type="GO" id="GO:0020037">
    <property type="term" value="F:heme binding"/>
    <property type="evidence" value="ECO:0007669"/>
    <property type="project" value="InterPro"/>
</dbReference>
<dbReference type="GO" id="GO:0005506">
    <property type="term" value="F:iron ion binding"/>
    <property type="evidence" value="ECO:0007669"/>
    <property type="project" value="InterPro"/>
</dbReference>
<accession>A0A132BDA3</accession>
<dbReference type="CDD" id="cd11060">
    <property type="entry name" value="CYP57A1-like"/>
    <property type="match status" value="1"/>
</dbReference>
<comment type="cofactor">
    <cofactor evidence="1 4">
        <name>heme</name>
        <dbReference type="ChEBI" id="CHEBI:30413"/>
    </cofactor>
</comment>
<evidence type="ECO:0000313" key="8">
    <source>
        <dbReference type="Proteomes" id="UP000070700"/>
    </source>
</evidence>
<protein>
    <submittedName>
        <fullName evidence="7">Cytochrome P450 oxidoreductase</fullName>
    </submittedName>
</protein>
<keyword evidence="4 5" id="KW-0349">Heme</keyword>
<dbReference type="PANTHER" id="PTHR24305:SF190">
    <property type="entry name" value="P450, PUTATIVE (EUROFUNG)-RELATED"/>
    <property type="match status" value="1"/>
</dbReference>
<feature type="binding site" description="axial binding residue" evidence="4">
    <location>
        <position position="449"/>
    </location>
    <ligand>
        <name>heme</name>
        <dbReference type="ChEBI" id="CHEBI:30413"/>
    </ligand>
    <ligandPart>
        <name>Fe</name>
        <dbReference type="ChEBI" id="CHEBI:18248"/>
    </ligandPart>
</feature>
<dbReference type="PRINTS" id="PR00463">
    <property type="entry name" value="EP450I"/>
</dbReference>
<dbReference type="GO" id="GO:0004497">
    <property type="term" value="F:monooxygenase activity"/>
    <property type="evidence" value="ECO:0007669"/>
    <property type="project" value="UniProtKB-KW"/>
</dbReference>
<dbReference type="SUPFAM" id="SSF48264">
    <property type="entry name" value="Cytochrome P450"/>
    <property type="match status" value="1"/>
</dbReference>
<evidence type="ECO:0000256" key="3">
    <source>
        <dbReference type="ARBA" id="ARBA00023004"/>
    </source>
</evidence>
<dbReference type="EMBL" id="KQ947429">
    <property type="protein sequence ID" value="KUJ10351.1"/>
    <property type="molecule type" value="Genomic_DNA"/>
</dbReference>
<sequence length="507" mass="56907">MALRDLTNSLSSLAIICVLTITLVLYYIILAVLSPLKSLPGPFFARFTRLWYLKNVWDGEFDQINIALHKKHGPIVRIAPNEYSIGDAEAIKIIYGHGAGFIKAPWYFASGNADPYTKDLFTDRNPKTHAQNRKKVAALYSMTNLTSMEPQVHECVGVLREKFSELATSKSPQSFDLQHWFQCFAFDTIGLITLNKRFGFLDNGKDKWGLLAALHAYLEYVSHVGVFSELHPILYRIVQKFSTSSGSSRLREFTNEQIMQRLAQLDVEKQDSGDFLTKLLSMHKQNPVEFSMSAVFGTCLTNIGAGSDTTSVSLAGIFYHLIKVPQAMSKLTEEIDQAYLTGKFSSPPTFAETQELPYLQACIKEGLRMHPATGLPLARVVPEQGATIAGQFFPGGTIVGVNSWVAHSNTTVFGNDAGIFRPERWLESPGRSSYMGRYFMSFGSGSRTCIGKNISLMEISLAIPDLIKNFTFAMANPDQPLKTENRWFVKQKNLHCRIWLREDKKEH</sequence>
<dbReference type="KEGG" id="psco:LY89DRAFT_656116"/>
<name>A0A132BDA3_MOLSC</name>
<evidence type="ECO:0000256" key="5">
    <source>
        <dbReference type="RuleBase" id="RU000461"/>
    </source>
</evidence>
<dbReference type="GeneID" id="28822090"/>
<feature type="transmembrane region" description="Helical" evidence="6">
    <location>
        <begin position="12"/>
        <end position="33"/>
    </location>
</feature>
<dbReference type="RefSeq" id="XP_018064706.1">
    <property type="nucleotide sequence ID" value="XM_018212364.1"/>
</dbReference>
<evidence type="ECO:0000256" key="4">
    <source>
        <dbReference type="PIRSR" id="PIRSR602401-1"/>
    </source>
</evidence>
<keyword evidence="3 4" id="KW-0408">Iron</keyword>
<dbReference type="InterPro" id="IPR036396">
    <property type="entry name" value="Cyt_P450_sf"/>
</dbReference>